<comment type="caution">
    <text evidence="4">The sequence shown here is derived from an EMBL/GenBank/DDBJ whole genome shotgun (WGS) entry which is preliminary data.</text>
</comment>
<dbReference type="AlphaFoldDB" id="A0A9W7FS58"/>
<organism evidence="4 5">
    <name type="scientific">Triparma laevis f. longispina</name>
    <dbReference type="NCBI Taxonomy" id="1714387"/>
    <lineage>
        <taxon>Eukaryota</taxon>
        <taxon>Sar</taxon>
        <taxon>Stramenopiles</taxon>
        <taxon>Ochrophyta</taxon>
        <taxon>Bolidophyceae</taxon>
        <taxon>Parmales</taxon>
        <taxon>Triparmaceae</taxon>
        <taxon>Triparma</taxon>
    </lineage>
</organism>
<evidence type="ECO:0000313" key="5">
    <source>
        <dbReference type="Proteomes" id="UP001165122"/>
    </source>
</evidence>
<keyword evidence="5" id="KW-1185">Reference proteome</keyword>
<dbReference type="GO" id="GO:0030042">
    <property type="term" value="P:actin filament depolymerization"/>
    <property type="evidence" value="ECO:0007669"/>
    <property type="project" value="InterPro"/>
</dbReference>
<protein>
    <recommendedName>
        <fullName evidence="3">ADF-H domain-containing protein</fullName>
    </recommendedName>
</protein>
<dbReference type="PROSITE" id="PS51263">
    <property type="entry name" value="ADF_H"/>
    <property type="match status" value="1"/>
</dbReference>
<dbReference type="PANTHER" id="PTHR11913">
    <property type="entry name" value="COFILIN-RELATED"/>
    <property type="match status" value="1"/>
</dbReference>
<evidence type="ECO:0000313" key="4">
    <source>
        <dbReference type="EMBL" id="GMI17175.1"/>
    </source>
</evidence>
<dbReference type="SMART" id="SM00102">
    <property type="entry name" value="ADF"/>
    <property type="match status" value="1"/>
</dbReference>
<dbReference type="InterPro" id="IPR017904">
    <property type="entry name" value="ADF/Cofilin"/>
</dbReference>
<feature type="domain" description="ADF-H" evidence="3">
    <location>
        <begin position="2"/>
        <end position="139"/>
    </location>
</feature>
<reference evidence="5" key="1">
    <citation type="journal article" date="2023" name="Commun. Biol.">
        <title>Genome analysis of Parmales, the sister group of diatoms, reveals the evolutionary specialization of diatoms from phago-mixotrophs to photoautotrophs.</title>
        <authorList>
            <person name="Ban H."/>
            <person name="Sato S."/>
            <person name="Yoshikawa S."/>
            <person name="Yamada K."/>
            <person name="Nakamura Y."/>
            <person name="Ichinomiya M."/>
            <person name="Sato N."/>
            <person name="Blanc-Mathieu R."/>
            <person name="Endo H."/>
            <person name="Kuwata A."/>
            <person name="Ogata H."/>
        </authorList>
    </citation>
    <scope>NUCLEOTIDE SEQUENCE [LARGE SCALE GENOMIC DNA]</scope>
    <source>
        <strain evidence="5">NIES 3700</strain>
    </source>
</reference>
<gene>
    <name evidence="4" type="ORF">TrLO_g2814</name>
</gene>
<name>A0A9W7FS58_9STRA</name>
<comment type="similarity">
    <text evidence="1">Belongs to the actin-binding proteins ADF family.</text>
</comment>
<dbReference type="Gene3D" id="3.40.20.10">
    <property type="entry name" value="Severin"/>
    <property type="match status" value="1"/>
</dbReference>
<keyword evidence="2" id="KW-0009">Actin-binding</keyword>
<evidence type="ECO:0000256" key="1">
    <source>
        <dbReference type="ARBA" id="ARBA00006844"/>
    </source>
</evidence>
<dbReference type="GO" id="GO:0015629">
    <property type="term" value="C:actin cytoskeleton"/>
    <property type="evidence" value="ECO:0007669"/>
    <property type="project" value="InterPro"/>
</dbReference>
<dbReference type="OrthoDB" id="10249245at2759"/>
<proteinExistence type="inferred from homology"/>
<sequence>MSTGVSVTDEVIEAFNNFKLKRDPHKCRFFTYKMSDDKKNIELDSTGDLDKSYEDFCEALPEDDCRYGLIDLEFQTDDGRPTSKIVFIAWNPDTAPIRSKMLYSGSKEALKRVLVGVGIHLNATDSSELDYETSILPAVKKFA</sequence>
<dbReference type="CDD" id="cd11286">
    <property type="entry name" value="ADF_cofilin_like"/>
    <property type="match status" value="1"/>
</dbReference>
<dbReference type="SUPFAM" id="SSF55753">
    <property type="entry name" value="Actin depolymerizing proteins"/>
    <property type="match status" value="1"/>
</dbReference>
<dbReference type="GO" id="GO:0003779">
    <property type="term" value="F:actin binding"/>
    <property type="evidence" value="ECO:0007669"/>
    <property type="project" value="UniProtKB-KW"/>
</dbReference>
<accession>A0A9W7FS58</accession>
<dbReference type="InterPro" id="IPR002108">
    <property type="entry name" value="ADF-H"/>
</dbReference>
<evidence type="ECO:0000256" key="2">
    <source>
        <dbReference type="ARBA" id="ARBA00023203"/>
    </source>
</evidence>
<evidence type="ECO:0000259" key="3">
    <source>
        <dbReference type="PROSITE" id="PS51263"/>
    </source>
</evidence>
<dbReference type="InterPro" id="IPR029006">
    <property type="entry name" value="ADF-H/Gelsolin-like_dom_sf"/>
</dbReference>
<dbReference type="Pfam" id="PF00241">
    <property type="entry name" value="Cofilin_ADF"/>
    <property type="match status" value="1"/>
</dbReference>
<dbReference type="EMBL" id="BRXW01000280">
    <property type="protein sequence ID" value="GMI17175.1"/>
    <property type="molecule type" value="Genomic_DNA"/>
</dbReference>
<dbReference type="Proteomes" id="UP001165122">
    <property type="component" value="Unassembled WGS sequence"/>
</dbReference>